<feature type="domain" description="Carrier" evidence="4">
    <location>
        <begin position="1023"/>
        <end position="1098"/>
    </location>
</feature>
<dbReference type="Pfam" id="PF00668">
    <property type="entry name" value="Condensation"/>
    <property type="match status" value="1"/>
</dbReference>
<reference evidence="5" key="1">
    <citation type="journal article" date="2024" name="Antonie Van Leeuwenhoek">
        <title>Bradyrhizobium ontarionense sp. nov., a novel bacterial symbiont isolated from Aeschynomene indica (Indian jointvetch), harbours photosynthesis, nitrogen fixation and nitrous oxide (N2O) reductase genes.</title>
        <authorList>
            <person name="Bromfield E.S.P."/>
            <person name="Cloutier S."/>
        </authorList>
    </citation>
    <scope>NUCLEOTIDE SEQUENCE</scope>
    <source>
        <strain evidence="5">A19</strain>
    </source>
</reference>
<dbReference type="InterPro" id="IPR042099">
    <property type="entry name" value="ANL_N_sf"/>
</dbReference>
<dbReference type="EMBL" id="CP088156">
    <property type="protein sequence ID" value="UFZ03298.1"/>
    <property type="molecule type" value="Genomic_DNA"/>
</dbReference>
<keyword evidence="1" id="KW-0596">Phosphopantetheine</keyword>
<dbReference type="Gene3D" id="3.30.300.30">
    <property type="match status" value="1"/>
</dbReference>
<evidence type="ECO:0000256" key="1">
    <source>
        <dbReference type="ARBA" id="ARBA00022450"/>
    </source>
</evidence>
<dbReference type="InterPro" id="IPR036736">
    <property type="entry name" value="ACP-like_sf"/>
</dbReference>
<dbReference type="InterPro" id="IPR020845">
    <property type="entry name" value="AMP-binding_CS"/>
</dbReference>
<protein>
    <submittedName>
        <fullName evidence="5">Amino acid adenylation domain-containing protein</fullName>
    </submittedName>
</protein>
<evidence type="ECO:0000313" key="5">
    <source>
        <dbReference type="EMBL" id="UFZ03298.1"/>
    </source>
</evidence>
<dbReference type="InterPro" id="IPR045851">
    <property type="entry name" value="AMP-bd_C_sf"/>
</dbReference>
<dbReference type="Pfam" id="PF00550">
    <property type="entry name" value="PP-binding"/>
    <property type="match status" value="1"/>
</dbReference>
<dbReference type="InterPro" id="IPR001242">
    <property type="entry name" value="Condensation_dom"/>
</dbReference>
<dbReference type="CDD" id="cd05930">
    <property type="entry name" value="A_NRPS"/>
    <property type="match status" value="1"/>
</dbReference>
<dbReference type="Gene3D" id="1.10.1200.10">
    <property type="entry name" value="ACP-like"/>
    <property type="match status" value="1"/>
</dbReference>
<accession>A0ABY3R814</accession>
<dbReference type="PROSITE" id="PS00455">
    <property type="entry name" value="AMP_BINDING"/>
    <property type="match status" value="1"/>
</dbReference>
<dbReference type="InterPro" id="IPR009081">
    <property type="entry name" value="PP-bd_ACP"/>
</dbReference>
<dbReference type="Gene3D" id="3.30.559.10">
    <property type="entry name" value="Chloramphenicol acetyltransferase-like domain"/>
    <property type="match status" value="1"/>
</dbReference>
<dbReference type="InterPro" id="IPR000873">
    <property type="entry name" value="AMP-dep_synth/lig_dom"/>
</dbReference>
<dbReference type="SMART" id="SM00823">
    <property type="entry name" value="PKS_PP"/>
    <property type="match status" value="1"/>
</dbReference>
<proteinExistence type="predicted"/>
<evidence type="ECO:0000259" key="4">
    <source>
        <dbReference type="PROSITE" id="PS50075"/>
    </source>
</evidence>
<dbReference type="Gene3D" id="3.40.50.12780">
    <property type="entry name" value="N-terminal domain of ligase-like"/>
    <property type="match status" value="1"/>
</dbReference>
<gene>
    <name evidence="5" type="ORF">LQG66_29320</name>
</gene>
<dbReference type="PANTHER" id="PTHR45527:SF1">
    <property type="entry name" value="FATTY ACID SYNTHASE"/>
    <property type="match status" value="1"/>
</dbReference>
<dbReference type="CDD" id="cd19531">
    <property type="entry name" value="LCL_NRPS-like"/>
    <property type="match status" value="1"/>
</dbReference>
<dbReference type="InterPro" id="IPR010071">
    <property type="entry name" value="AA_adenyl_dom"/>
</dbReference>
<dbReference type="Pfam" id="PF13193">
    <property type="entry name" value="AMP-binding_C"/>
    <property type="match status" value="1"/>
</dbReference>
<dbReference type="NCBIfam" id="TIGR01733">
    <property type="entry name" value="AA-adenyl-dom"/>
    <property type="match status" value="1"/>
</dbReference>
<evidence type="ECO:0000256" key="3">
    <source>
        <dbReference type="SAM" id="MobiDB-lite"/>
    </source>
</evidence>
<organism evidence="5 6">
    <name type="scientific">Bradyrhizobium ontarionense</name>
    <dbReference type="NCBI Taxonomy" id="2898149"/>
    <lineage>
        <taxon>Bacteria</taxon>
        <taxon>Pseudomonadati</taxon>
        <taxon>Pseudomonadota</taxon>
        <taxon>Alphaproteobacteria</taxon>
        <taxon>Hyphomicrobiales</taxon>
        <taxon>Nitrobacteraceae</taxon>
        <taxon>Bradyrhizobium</taxon>
    </lineage>
</organism>
<sequence>MSGSKVSARISDLSSAQRALLEQRIRGTSSDVGGNESRVQLNIPRRAEGVVTPLSLAQEGLWLLTQAMPDTAAYNNFGSLRLRGELNREALAASLTEVVRRHEVLRTRFGVIDGVPAQVVLASTPLSLDVTDFTGVAKSEQLRVVRNWAIEQGRRPLDLAQGEVFRAHLLQLDVNVHVFLLTVHHIVSDGWSFGLLFRELLLIYNALSQQQDVRLAPLPIQYGDYAAWQRNQLHGSHQEMLLVYWREKLHGVPLLLDLPTDRPRPPVRSLEGDWLSFELPPDLTERIRIFCRQQRVTLFMVLLGAYAVLLQRCSGSRDVLIGSPVADRPFPEVEGLIGLFVNTLVFRADFADDPTVAEFISRIRTETVRTYEHRTMPFDSLIGALRIPREQSHSPVFQTTFALQPPRSVPLSVRGLEVTPATGVYTGSRFDLTLAVDDSSVGLMTRWDYSRDIFDASTVGRLARLYTDVLDAITAAAPNARVSDLPLKTLTDTWTPKGRPVQTARVPVGADGAPGGVAETLSSRFAMQVKMRPRAMAVVDEGWAWTYAELDAEANRVAMALRAEVAGRGAMVALLFEHSAPMIAGILGILKAGCAYVPLNPSHPPERLRFILQDTGAVALVTAEKSERVREICGSLPLIVTGGALAECAGSLPNRTPESLAYVLYTSGTTGRPKGVVQNDRNVLYFIDAYAAALSIKPEDRLSLIASYGFDAAVMDIFAALLNGASLYLRDLRRSGYSDMSRWIERCKLTIWHATPTVFRLVTPGLTTHSSATLRLVVLGGEEALPADRTLLKAHLPRGCTLVNGYGPTEATLVSQQFMRVTDEQFDSVLPIGFPAADTDVVLLDHLGHPTELVGEIGVRTPHVALGYLNAPALTAERFVPSPFGEGERIYRTGDLARRRWDGRLEFLGRRDDQIKIRGHRVEPGEVAAILTGCVGVGQAAVLAKGDSPDDKHLVAFVVPTRDRAPDRGDILEYLRRQLPEYLVPTTVIFLDQLPLSQNGKVDRRALLAMPLEEAPPRPSSVAPRDATEEQIAAVWAEVLGHRSFGIDDNFFDLGGDSLRLIRVHHRLSEQLRCSMPVTKLFAYPTIRALSEHLVGARDDAESLRASARRGQAREKSMIKRRSSRKGSDASS</sequence>
<dbReference type="PANTHER" id="PTHR45527">
    <property type="entry name" value="NONRIBOSOMAL PEPTIDE SYNTHETASE"/>
    <property type="match status" value="1"/>
</dbReference>
<dbReference type="PROSITE" id="PS50075">
    <property type="entry name" value="CARRIER"/>
    <property type="match status" value="1"/>
</dbReference>
<dbReference type="InterPro" id="IPR025110">
    <property type="entry name" value="AMP-bd_C"/>
</dbReference>
<dbReference type="RefSeq" id="WP_231319321.1">
    <property type="nucleotide sequence ID" value="NZ_CP088156.1"/>
</dbReference>
<name>A0ABY3R814_9BRAD</name>
<keyword evidence="6" id="KW-1185">Reference proteome</keyword>
<dbReference type="SUPFAM" id="SSF52777">
    <property type="entry name" value="CoA-dependent acyltransferases"/>
    <property type="match status" value="2"/>
</dbReference>
<dbReference type="SUPFAM" id="SSF47336">
    <property type="entry name" value="ACP-like"/>
    <property type="match status" value="1"/>
</dbReference>
<evidence type="ECO:0000256" key="2">
    <source>
        <dbReference type="ARBA" id="ARBA00022553"/>
    </source>
</evidence>
<dbReference type="InterPro" id="IPR023213">
    <property type="entry name" value="CAT-like_dom_sf"/>
</dbReference>
<keyword evidence="2" id="KW-0597">Phosphoprotein</keyword>
<dbReference type="Gene3D" id="3.30.559.30">
    <property type="entry name" value="Nonribosomal peptide synthetase, condensation domain"/>
    <property type="match status" value="1"/>
</dbReference>
<dbReference type="SUPFAM" id="SSF56801">
    <property type="entry name" value="Acetyl-CoA synthetase-like"/>
    <property type="match status" value="1"/>
</dbReference>
<dbReference type="Proteomes" id="UP001431010">
    <property type="component" value="Chromosome"/>
</dbReference>
<evidence type="ECO:0000313" key="6">
    <source>
        <dbReference type="Proteomes" id="UP001431010"/>
    </source>
</evidence>
<feature type="region of interest" description="Disordered" evidence="3">
    <location>
        <begin position="1102"/>
        <end position="1132"/>
    </location>
</feature>
<dbReference type="Pfam" id="PF00501">
    <property type="entry name" value="AMP-binding"/>
    <property type="match status" value="1"/>
</dbReference>
<dbReference type="InterPro" id="IPR020806">
    <property type="entry name" value="PKS_PP-bd"/>
</dbReference>